<dbReference type="EMBL" id="JARKIK010003745">
    <property type="protein sequence ID" value="KAK8718895.1"/>
    <property type="molecule type" value="Genomic_DNA"/>
</dbReference>
<organism evidence="2 3">
    <name type="scientific">Cherax quadricarinatus</name>
    <name type="common">Australian red claw crayfish</name>
    <dbReference type="NCBI Taxonomy" id="27406"/>
    <lineage>
        <taxon>Eukaryota</taxon>
        <taxon>Metazoa</taxon>
        <taxon>Ecdysozoa</taxon>
        <taxon>Arthropoda</taxon>
        <taxon>Crustacea</taxon>
        <taxon>Multicrustacea</taxon>
        <taxon>Malacostraca</taxon>
        <taxon>Eumalacostraca</taxon>
        <taxon>Eucarida</taxon>
        <taxon>Decapoda</taxon>
        <taxon>Pleocyemata</taxon>
        <taxon>Astacidea</taxon>
        <taxon>Parastacoidea</taxon>
        <taxon>Parastacidae</taxon>
        <taxon>Cherax</taxon>
    </lineage>
</organism>
<keyword evidence="3" id="KW-1185">Reference proteome</keyword>
<dbReference type="Proteomes" id="UP001445076">
    <property type="component" value="Unassembled WGS sequence"/>
</dbReference>
<evidence type="ECO:0000256" key="1">
    <source>
        <dbReference type="SAM" id="Coils"/>
    </source>
</evidence>
<evidence type="ECO:0000313" key="3">
    <source>
        <dbReference type="Proteomes" id="UP001445076"/>
    </source>
</evidence>
<dbReference type="AlphaFoldDB" id="A0AAW0VQL7"/>
<accession>A0AAW0VQL7</accession>
<sequence>SEQERVALEQNRILSEQTLKLTSQEGKLNEVNRKLLEYDQRFSELLAEMARMREGCNANSNSGSRTSGSWRREDKNQQFYSSHNVTNPVIGSTVFVAANMVMTYHEYLKILIFMG</sequence>
<protein>
    <submittedName>
        <fullName evidence="2">Uncharacterized protein</fullName>
    </submittedName>
</protein>
<comment type="caution">
    <text evidence="2">The sequence shown here is derived from an EMBL/GenBank/DDBJ whole genome shotgun (WGS) entry which is preliminary data.</text>
</comment>
<evidence type="ECO:0000313" key="2">
    <source>
        <dbReference type="EMBL" id="KAK8718895.1"/>
    </source>
</evidence>
<proteinExistence type="predicted"/>
<keyword evidence="1" id="KW-0175">Coiled coil</keyword>
<reference evidence="2 3" key="1">
    <citation type="journal article" date="2024" name="BMC Genomics">
        <title>Genome assembly of redclaw crayfish (Cherax quadricarinatus) provides insights into its immune adaptation and hypoxia tolerance.</title>
        <authorList>
            <person name="Liu Z."/>
            <person name="Zheng J."/>
            <person name="Li H."/>
            <person name="Fang K."/>
            <person name="Wang S."/>
            <person name="He J."/>
            <person name="Zhou D."/>
            <person name="Weng S."/>
            <person name="Chi M."/>
            <person name="Gu Z."/>
            <person name="He J."/>
            <person name="Li F."/>
            <person name="Wang M."/>
        </authorList>
    </citation>
    <scope>NUCLEOTIDE SEQUENCE [LARGE SCALE GENOMIC DNA]</scope>
    <source>
        <strain evidence="2">ZL_2023a</strain>
    </source>
</reference>
<feature type="non-terminal residue" evidence="2">
    <location>
        <position position="115"/>
    </location>
</feature>
<feature type="coiled-coil region" evidence="1">
    <location>
        <begin position="21"/>
        <end position="48"/>
    </location>
</feature>
<name>A0AAW0VQL7_CHEQU</name>
<gene>
    <name evidence="2" type="ORF">OTU49_014384</name>
</gene>
<feature type="non-terminal residue" evidence="2">
    <location>
        <position position="1"/>
    </location>
</feature>